<sequence length="143" mass="16268">KALIDTISKSNTISKCLYNKLKEDYGLEGISDGTKVIDFQIHKNLSFDLVLGWNWLWMREAKISFEYFPKTCVHHAKIVIDGMSIPLIEENSNKASSSKNNLSHSETEIDKPDLNLKKFVDMFKKLFIETNLSSSDSESMGSD</sequence>
<name>A0ACA9RVC9_9GLOM</name>
<feature type="non-terminal residue" evidence="1">
    <location>
        <position position="1"/>
    </location>
</feature>
<proteinExistence type="predicted"/>
<protein>
    <submittedName>
        <fullName evidence="1">26837_t:CDS:1</fullName>
    </submittedName>
</protein>
<dbReference type="Proteomes" id="UP000789920">
    <property type="component" value="Unassembled WGS sequence"/>
</dbReference>
<comment type="caution">
    <text evidence="1">The sequence shown here is derived from an EMBL/GenBank/DDBJ whole genome shotgun (WGS) entry which is preliminary data.</text>
</comment>
<feature type="non-terminal residue" evidence="1">
    <location>
        <position position="143"/>
    </location>
</feature>
<dbReference type="EMBL" id="CAJVQC010070085">
    <property type="protein sequence ID" value="CAG8809403.1"/>
    <property type="molecule type" value="Genomic_DNA"/>
</dbReference>
<gene>
    <name evidence="1" type="ORF">RPERSI_LOCUS22854</name>
</gene>
<accession>A0ACA9RVC9</accession>
<evidence type="ECO:0000313" key="1">
    <source>
        <dbReference type="EMBL" id="CAG8809403.1"/>
    </source>
</evidence>
<keyword evidence="2" id="KW-1185">Reference proteome</keyword>
<reference evidence="1" key="1">
    <citation type="submission" date="2021-06" db="EMBL/GenBank/DDBJ databases">
        <authorList>
            <person name="Kallberg Y."/>
            <person name="Tangrot J."/>
            <person name="Rosling A."/>
        </authorList>
    </citation>
    <scope>NUCLEOTIDE SEQUENCE</scope>
    <source>
        <strain evidence="1">MA461A</strain>
    </source>
</reference>
<evidence type="ECO:0000313" key="2">
    <source>
        <dbReference type="Proteomes" id="UP000789920"/>
    </source>
</evidence>
<organism evidence="1 2">
    <name type="scientific">Racocetra persica</name>
    <dbReference type="NCBI Taxonomy" id="160502"/>
    <lineage>
        <taxon>Eukaryota</taxon>
        <taxon>Fungi</taxon>
        <taxon>Fungi incertae sedis</taxon>
        <taxon>Mucoromycota</taxon>
        <taxon>Glomeromycotina</taxon>
        <taxon>Glomeromycetes</taxon>
        <taxon>Diversisporales</taxon>
        <taxon>Gigasporaceae</taxon>
        <taxon>Racocetra</taxon>
    </lineage>
</organism>